<evidence type="ECO:0000313" key="1">
    <source>
        <dbReference type="EMBL" id="KIO30454.1"/>
    </source>
</evidence>
<dbReference type="EMBL" id="KN822972">
    <property type="protein sequence ID" value="KIO30454.1"/>
    <property type="molecule type" value="Genomic_DNA"/>
</dbReference>
<reference evidence="2" key="2">
    <citation type="submission" date="2015-01" db="EMBL/GenBank/DDBJ databases">
        <title>Evolutionary Origins and Diversification of the Mycorrhizal Mutualists.</title>
        <authorList>
            <consortium name="DOE Joint Genome Institute"/>
            <consortium name="Mycorrhizal Genomics Consortium"/>
            <person name="Kohler A."/>
            <person name="Kuo A."/>
            <person name="Nagy L.G."/>
            <person name="Floudas D."/>
            <person name="Copeland A."/>
            <person name="Barry K.W."/>
            <person name="Cichocki N."/>
            <person name="Veneault-Fourrey C."/>
            <person name="LaButti K."/>
            <person name="Lindquist E.A."/>
            <person name="Lipzen A."/>
            <person name="Lundell T."/>
            <person name="Morin E."/>
            <person name="Murat C."/>
            <person name="Riley R."/>
            <person name="Ohm R."/>
            <person name="Sun H."/>
            <person name="Tunlid A."/>
            <person name="Henrissat B."/>
            <person name="Grigoriev I.V."/>
            <person name="Hibbett D.S."/>
            <person name="Martin F."/>
        </authorList>
    </citation>
    <scope>NUCLEOTIDE SEQUENCE [LARGE SCALE GENOMIC DNA]</scope>
    <source>
        <strain evidence="2">MUT 4182</strain>
    </source>
</reference>
<dbReference type="AlphaFoldDB" id="A0A0C3QRL8"/>
<proteinExistence type="predicted"/>
<protein>
    <submittedName>
        <fullName evidence="1">Uncharacterized protein</fullName>
    </submittedName>
</protein>
<accession>A0A0C3QRL8</accession>
<keyword evidence="2" id="KW-1185">Reference proteome</keyword>
<gene>
    <name evidence="1" type="ORF">M407DRAFT_242204</name>
</gene>
<dbReference type="HOGENOM" id="CLU_3052100_0_0_1"/>
<evidence type="ECO:0000313" key="2">
    <source>
        <dbReference type="Proteomes" id="UP000054248"/>
    </source>
</evidence>
<dbReference type="Proteomes" id="UP000054248">
    <property type="component" value="Unassembled WGS sequence"/>
</dbReference>
<name>A0A0C3QRL8_9AGAM</name>
<organism evidence="1 2">
    <name type="scientific">Tulasnella calospora MUT 4182</name>
    <dbReference type="NCBI Taxonomy" id="1051891"/>
    <lineage>
        <taxon>Eukaryota</taxon>
        <taxon>Fungi</taxon>
        <taxon>Dikarya</taxon>
        <taxon>Basidiomycota</taxon>
        <taxon>Agaricomycotina</taxon>
        <taxon>Agaricomycetes</taxon>
        <taxon>Cantharellales</taxon>
        <taxon>Tulasnellaceae</taxon>
        <taxon>Tulasnella</taxon>
    </lineage>
</organism>
<sequence>MRPLRSITPFGGQSGRLVWHLKSYTSVEDPIAFNAIMPPQENRRIFQACGPWPT</sequence>
<reference evidence="1 2" key="1">
    <citation type="submission" date="2014-04" db="EMBL/GenBank/DDBJ databases">
        <authorList>
            <consortium name="DOE Joint Genome Institute"/>
            <person name="Kuo A."/>
            <person name="Girlanda M."/>
            <person name="Perotto S."/>
            <person name="Kohler A."/>
            <person name="Nagy L.G."/>
            <person name="Floudas D."/>
            <person name="Copeland A."/>
            <person name="Barry K.W."/>
            <person name="Cichocki N."/>
            <person name="Veneault-Fourrey C."/>
            <person name="LaButti K."/>
            <person name="Lindquist E.A."/>
            <person name="Lipzen A."/>
            <person name="Lundell T."/>
            <person name="Morin E."/>
            <person name="Murat C."/>
            <person name="Sun H."/>
            <person name="Tunlid A."/>
            <person name="Henrissat B."/>
            <person name="Grigoriev I.V."/>
            <person name="Hibbett D.S."/>
            <person name="Martin F."/>
            <person name="Nordberg H.P."/>
            <person name="Cantor M.N."/>
            <person name="Hua S.X."/>
        </authorList>
    </citation>
    <scope>NUCLEOTIDE SEQUENCE [LARGE SCALE GENOMIC DNA]</scope>
    <source>
        <strain evidence="1 2">MUT 4182</strain>
    </source>
</reference>